<evidence type="ECO:0000313" key="2">
    <source>
        <dbReference type="EMBL" id="TDL16519.1"/>
    </source>
</evidence>
<keyword evidence="1" id="KW-0812">Transmembrane</keyword>
<name>A0A4Y7PPL8_9AGAM</name>
<protein>
    <submittedName>
        <fullName evidence="2">Uncharacterized protein</fullName>
    </submittedName>
</protein>
<keyword evidence="1" id="KW-1133">Transmembrane helix</keyword>
<feature type="transmembrane region" description="Helical" evidence="1">
    <location>
        <begin position="140"/>
        <end position="159"/>
    </location>
</feature>
<accession>A0A4Y7PPL8</accession>
<evidence type="ECO:0000256" key="1">
    <source>
        <dbReference type="SAM" id="Phobius"/>
    </source>
</evidence>
<keyword evidence="1" id="KW-0472">Membrane</keyword>
<evidence type="ECO:0000313" key="3">
    <source>
        <dbReference type="Proteomes" id="UP000294933"/>
    </source>
</evidence>
<keyword evidence="3" id="KW-1185">Reference proteome</keyword>
<dbReference type="EMBL" id="ML170241">
    <property type="protein sequence ID" value="TDL16519.1"/>
    <property type="molecule type" value="Genomic_DNA"/>
</dbReference>
<gene>
    <name evidence="2" type="ORF">BD410DRAFT_620836</name>
</gene>
<organism evidence="2 3">
    <name type="scientific">Rickenella mellea</name>
    <dbReference type="NCBI Taxonomy" id="50990"/>
    <lineage>
        <taxon>Eukaryota</taxon>
        <taxon>Fungi</taxon>
        <taxon>Dikarya</taxon>
        <taxon>Basidiomycota</taxon>
        <taxon>Agaricomycotina</taxon>
        <taxon>Agaricomycetes</taxon>
        <taxon>Hymenochaetales</taxon>
        <taxon>Rickenellaceae</taxon>
        <taxon>Rickenella</taxon>
    </lineage>
</organism>
<dbReference type="VEuPathDB" id="FungiDB:BD410DRAFT_620836"/>
<proteinExistence type="predicted"/>
<dbReference type="Proteomes" id="UP000294933">
    <property type="component" value="Unassembled WGS sequence"/>
</dbReference>
<reference evidence="2 3" key="1">
    <citation type="submission" date="2018-06" db="EMBL/GenBank/DDBJ databases">
        <title>A transcriptomic atlas of mushroom development highlights an independent origin of complex multicellularity.</title>
        <authorList>
            <consortium name="DOE Joint Genome Institute"/>
            <person name="Krizsan K."/>
            <person name="Almasi E."/>
            <person name="Merenyi Z."/>
            <person name="Sahu N."/>
            <person name="Viragh M."/>
            <person name="Koszo T."/>
            <person name="Mondo S."/>
            <person name="Kiss B."/>
            <person name="Balint B."/>
            <person name="Kues U."/>
            <person name="Barry K."/>
            <person name="Hegedus J.C."/>
            <person name="Henrissat B."/>
            <person name="Johnson J."/>
            <person name="Lipzen A."/>
            <person name="Ohm R."/>
            <person name="Nagy I."/>
            <person name="Pangilinan J."/>
            <person name="Yan J."/>
            <person name="Xiong Y."/>
            <person name="Grigoriev I.V."/>
            <person name="Hibbett D.S."/>
            <person name="Nagy L.G."/>
        </authorList>
    </citation>
    <scope>NUCLEOTIDE SEQUENCE [LARGE SCALE GENOMIC DNA]</scope>
    <source>
        <strain evidence="2 3">SZMC22713</strain>
    </source>
</reference>
<sequence>MTLTPVTPFEEFYVRVCQKFGGAKGSTRTRTAGRSAFTISLTTNGPSRRRENCPKANSRFGAKTSDFLIPIHTVTPFFRTRRKILGCLVGADICMQQSYCLWLADFLQLYVLFCVALFLVDNHHYYYGRFYFRVNEFPLSPLYTIPTFPASTSSLIYTYQHRKGIS</sequence>
<feature type="transmembrane region" description="Helical" evidence="1">
    <location>
        <begin position="99"/>
        <end position="120"/>
    </location>
</feature>
<dbReference type="AlphaFoldDB" id="A0A4Y7PPL8"/>